<reference evidence="2" key="1">
    <citation type="submission" date="2024-05" db="EMBL/GenBank/DDBJ databases">
        <title>Whole genome shotgun sequence of Streptomyces daghestanicus NBRC 12762.</title>
        <authorList>
            <person name="Komaki H."/>
            <person name="Tamura T."/>
        </authorList>
    </citation>
    <scope>NUCLEOTIDE SEQUENCE</scope>
    <source>
        <strain evidence="2">NBRC 12762</strain>
    </source>
</reference>
<proteinExistence type="predicted"/>
<feature type="region of interest" description="Disordered" evidence="1">
    <location>
        <begin position="66"/>
        <end position="109"/>
    </location>
</feature>
<accession>A0ABQ3QDW6</accession>
<gene>
    <name evidence="2" type="ORF">Sdagh_71690</name>
</gene>
<organism evidence="2 3">
    <name type="scientific">Streptomyces daghestanicus</name>
    <dbReference type="NCBI Taxonomy" id="66885"/>
    <lineage>
        <taxon>Bacteria</taxon>
        <taxon>Bacillati</taxon>
        <taxon>Actinomycetota</taxon>
        <taxon>Actinomycetes</taxon>
        <taxon>Kitasatosporales</taxon>
        <taxon>Streptomycetaceae</taxon>
        <taxon>Streptomyces</taxon>
    </lineage>
</organism>
<sequence length="141" mass="14717">MRSTEPSGGAAGAAGGAQSAATTAASTARRASPGGRGSAVTRSRAYLAATVDKITGRTPFPYFRFPAPAARKGRENCPTVRKGNRAAGGGELRYGIDAESNKTSSPSRPTATAWYYRARSPDGHTPSHFFHNRTSAMPKAM</sequence>
<evidence type="ECO:0000313" key="3">
    <source>
        <dbReference type="Proteomes" id="UP001052655"/>
    </source>
</evidence>
<evidence type="ECO:0000256" key="1">
    <source>
        <dbReference type="SAM" id="MobiDB-lite"/>
    </source>
</evidence>
<feature type="compositionally biased region" description="Low complexity" evidence="1">
    <location>
        <begin position="16"/>
        <end position="33"/>
    </location>
</feature>
<keyword evidence="3" id="KW-1185">Reference proteome</keyword>
<comment type="caution">
    <text evidence="2">The sequence shown here is derived from an EMBL/GenBank/DDBJ whole genome shotgun (WGS) entry which is preliminary data.</text>
</comment>
<dbReference type="EMBL" id="BNDX01000018">
    <property type="protein sequence ID" value="GHI35439.1"/>
    <property type="molecule type" value="Genomic_DNA"/>
</dbReference>
<name>A0ABQ3QDW6_9ACTN</name>
<feature type="region of interest" description="Disordered" evidence="1">
    <location>
        <begin position="1"/>
        <end position="44"/>
    </location>
</feature>
<evidence type="ECO:0000313" key="2">
    <source>
        <dbReference type="EMBL" id="GHI35439.1"/>
    </source>
</evidence>
<dbReference type="Proteomes" id="UP001052655">
    <property type="component" value="Unassembled WGS sequence"/>
</dbReference>
<protein>
    <submittedName>
        <fullName evidence="2">Uncharacterized protein</fullName>
    </submittedName>
</protein>